<sequence>MVAYLSKTDASEGFNQIIDFLNGISIKYALTVNPNIYVSCIKQFWTTVAVKQVNDVTRLQALVDRKKVVVTEAAIREALHLDDAEGVDCLPNEEIFAELARMGYEKPSTKLTFYKAFFLSQWKFLIHTILQCMSAKRTSWNEFSSSMASAIICLSSSRKFNFSEYIFDSLVRNVDSTTKFYMYPRFLQLIIRKQVGDLSTHTTKYASPALTQKVFANMKRVGKWFSGVKTPLFEGMLVEQEIAEEGDVDEHVEEVNTGDAAEGDDSAAHGEVPTVAEEQSIPSPTPPTPPPQLPQDIPSTSHVQQTPPQSPQVQPPSPHNQHPPQPQQAADFPMSLLQEEIDACAALIRRVKHLEYDKVAQALEITKLKRRVKKLEKRNKVRVLKLRRLQRVGTSQRVDISDDTMMDDESNQWRMIVEIDQDDAVVLKDDKEEDKEVADKDVGEAKVDESAQVQGRQAESQAEIYKIDMDHANKVLSMQEDETEPSEVQEVVDVVTTVKLITKVVTTASETVTAA</sequence>
<name>A0A699JIR9_TANCI</name>
<feature type="compositionally biased region" description="Pro residues" evidence="1">
    <location>
        <begin position="283"/>
        <end position="293"/>
    </location>
</feature>
<feature type="region of interest" description="Disordered" evidence="1">
    <location>
        <begin position="259"/>
        <end position="329"/>
    </location>
</feature>
<evidence type="ECO:0000313" key="2">
    <source>
        <dbReference type="EMBL" id="GFA38240.1"/>
    </source>
</evidence>
<feature type="compositionally biased region" description="Pro residues" evidence="1">
    <location>
        <begin position="308"/>
        <end position="326"/>
    </location>
</feature>
<organism evidence="2">
    <name type="scientific">Tanacetum cinerariifolium</name>
    <name type="common">Dalmatian daisy</name>
    <name type="synonym">Chrysanthemum cinerariifolium</name>
    <dbReference type="NCBI Taxonomy" id="118510"/>
    <lineage>
        <taxon>Eukaryota</taxon>
        <taxon>Viridiplantae</taxon>
        <taxon>Streptophyta</taxon>
        <taxon>Embryophyta</taxon>
        <taxon>Tracheophyta</taxon>
        <taxon>Spermatophyta</taxon>
        <taxon>Magnoliopsida</taxon>
        <taxon>eudicotyledons</taxon>
        <taxon>Gunneridae</taxon>
        <taxon>Pentapetalae</taxon>
        <taxon>asterids</taxon>
        <taxon>campanulids</taxon>
        <taxon>Asterales</taxon>
        <taxon>Asteraceae</taxon>
        <taxon>Asteroideae</taxon>
        <taxon>Anthemideae</taxon>
        <taxon>Anthemidinae</taxon>
        <taxon>Tanacetum</taxon>
    </lineage>
</organism>
<reference evidence="2" key="1">
    <citation type="journal article" date="2019" name="Sci. Rep.">
        <title>Draft genome of Tanacetum cinerariifolium, the natural source of mosquito coil.</title>
        <authorList>
            <person name="Yamashiro T."/>
            <person name="Shiraishi A."/>
            <person name="Satake H."/>
            <person name="Nakayama K."/>
        </authorList>
    </citation>
    <scope>NUCLEOTIDE SEQUENCE</scope>
</reference>
<proteinExistence type="predicted"/>
<evidence type="ECO:0000256" key="1">
    <source>
        <dbReference type="SAM" id="MobiDB-lite"/>
    </source>
</evidence>
<gene>
    <name evidence="2" type="ORF">Tci_610212</name>
</gene>
<comment type="caution">
    <text evidence="2">The sequence shown here is derived from an EMBL/GenBank/DDBJ whole genome shotgun (WGS) entry which is preliminary data.</text>
</comment>
<dbReference type="AlphaFoldDB" id="A0A699JIR9"/>
<protein>
    <recommendedName>
        <fullName evidence="3">Synaptobrevin, longin-like domain protein</fullName>
    </recommendedName>
</protein>
<accession>A0A699JIR9</accession>
<feature type="compositionally biased region" description="Low complexity" evidence="1">
    <location>
        <begin position="294"/>
        <end position="307"/>
    </location>
</feature>
<evidence type="ECO:0008006" key="3">
    <source>
        <dbReference type="Google" id="ProtNLM"/>
    </source>
</evidence>
<feature type="non-terminal residue" evidence="2">
    <location>
        <position position="515"/>
    </location>
</feature>
<dbReference type="EMBL" id="BKCJ010414450">
    <property type="protein sequence ID" value="GFA38240.1"/>
    <property type="molecule type" value="Genomic_DNA"/>
</dbReference>